<evidence type="ECO:0000313" key="2">
    <source>
        <dbReference type="EMBL" id="CAL1543147.1"/>
    </source>
</evidence>
<protein>
    <recommendedName>
        <fullName evidence="1">VWFC domain-containing protein</fullName>
    </recommendedName>
</protein>
<name>A0AAV2IEL1_LYMST</name>
<feature type="non-terminal residue" evidence="2">
    <location>
        <position position="1"/>
    </location>
</feature>
<feature type="domain" description="VWFC" evidence="1">
    <location>
        <begin position="1"/>
        <end position="51"/>
    </location>
</feature>
<dbReference type="Proteomes" id="UP001497497">
    <property type="component" value="Unassembled WGS sequence"/>
</dbReference>
<dbReference type="SUPFAM" id="SSF57603">
    <property type="entry name" value="FnI-like domain"/>
    <property type="match status" value="1"/>
</dbReference>
<accession>A0AAV2IEL1</accession>
<organism evidence="2 3">
    <name type="scientific">Lymnaea stagnalis</name>
    <name type="common">Great pond snail</name>
    <name type="synonym">Helix stagnalis</name>
    <dbReference type="NCBI Taxonomy" id="6523"/>
    <lineage>
        <taxon>Eukaryota</taxon>
        <taxon>Metazoa</taxon>
        <taxon>Spiralia</taxon>
        <taxon>Lophotrochozoa</taxon>
        <taxon>Mollusca</taxon>
        <taxon>Gastropoda</taxon>
        <taxon>Heterobranchia</taxon>
        <taxon>Euthyneura</taxon>
        <taxon>Panpulmonata</taxon>
        <taxon>Hygrophila</taxon>
        <taxon>Lymnaeoidea</taxon>
        <taxon>Lymnaeidae</taxon>
        <taxon>Lymnaea</taxon>
    </lineage>
</organism>
<dbReference type="EMBL" id="CAXITT010000528">
    <property type="protein sequence ID" value="CAL1543147.1"/>
    <property type="molecule type" value="Genomic_DNA"/>
</dbReference>
<keyword evidence="3" id="KW-1185">Reference proteome</keyword>
<gene>
    <name evidence="2" type="ORF">GSLYS_00016681001</name>
</gene>
<evidence type="ECO:0000259" key="1">
    <source>
        <dbReference type="PROSITE" id="PS50184"/>
    </source>
</evidence>
<dbReference type="InterPro" id="IPR001007">
    <property type="entry name" value="VWF_dom"/>
</dbReference>
<proteinExistence type="predicted"/>
<reference evidence="2 3" key="1">
    <citation type="submission" date="2024-04" db="EMBL/GenBank/DDBJ databases">
        <authorList>
            <consortium name="Genoscope - CEA"/>
            <person name="William W."/>
        </authorList>
    </citation>
    <scope>NUCLEOTIDE SEQUENCE [LARGE SCALE GENOMIC DNA]</scope>
</reference>
<dbReference type="Pfam" id="PF23334">
    <property type="entry name" value="VWC2L_2nd"/>
    <property type="match status" value="1"/>
</dbReference>
<comment type="caution">
    <text evidence="2">The sequence shown here is derived from an EMBL/GenBank/DDBJ whole genome shotgun (WGS) entry which is preliminary data.</text>
</comment>
<evidence type="ECO:0000313" key="3">
    <source>
        <dbReference type="Proteomes" id="UP001497497"/>
    </source>
</evidence>
<dbReference type="AlphaFoldDB" id="A0AAV2IEL1"/>
<sequence>PGQRYQKDPCTTCVCDENNEIFCSSIQCGWPRCQFNVRPVTKPGNCCPSCPAV</sequence>
<dbReference type="PROSITE" id="PS50184">
    <property type="entry name" value="VWFC_2"/>
    <property type="match status" value="1"/>
</dbReference>
<dbReference type="Gene3D" id="6.20.200.20">
    <property type="match status" value="1"/>
</dbReference>